<dbReference type="InterPro" id="IPR002569">
    <property type="entry name" value="Met_Sox_Rdtase_MsrA_dom"/>
</dbReference>
<sequence length="168" mass="19710">MNPTYNNIGDYAETFEFDYDGDKITYEQIINGFWDSHTPENKTGIAQYRSIIFYRTDEERIIAENSKRDFEKALGISFNTEIISLSKFYLAENYHQKYYLQKASILMKELADKYFSFKEFMNSTLACKLNGYCKGHGTIAMLKNDIHKFELNDISKRVLFDIVEGYGK</sequence>
<name>A0A0C1UFB0_9CLOT</name>
<evidence type="ECO:0000313" key="7">
    <source>
        <dbReference type="EMBL" id="KIE46060.1"/>
    </source>
</evidence>
<comment type="catalytic activity">
    <reaction evidence="5">
        <text>[thioredoxin]-disulfide + L-methionine + H2O = L-methionine (S)-S-oxide + [thioredoxin]-dithiol</text>
        <dbReference type="Rhea" id="RHEA:19993"/>
        <dbReference type="Rhea" id="RHEA-COMP:10698"/>
        <dbReference type="Rhea" id="RHEA-COMP:10700"/>
        <dbReference type="ChEBI" id="CHEBI:15377"/>
        <dbReference type="ChEBI" id="CHEBI:29950"/>
        <dbReference type="ChEBI" id="CHEBI:50058"/>
        <dbReference type="ChEBI" id="CHEBI:57844"/>
        <dbReference type="ChEBI" id="CHEBI:58772"/>
        <dbReference type="EC" id="1.8.4.11"/>
    </reaction>
</comment>
<dbReference type="Gene3D" id="3.30.1060.10">
    <property type="entry name" value="Peptide methionine sulphoxide reductase MsrA"/>
    <property type="match status" value="1"/>
</dbReference>
<evidence type="ECO:0000256" key="2">
    <source>
        <dbReference type="ARBA" id="ARBA00012502"/>
    </source>
</evidence>
<comment type="caution">
    <text evidence="7">The sequence shown here is derived from an EMBL/GenBank/DDBJ whole genome shotgun (WGS) entry which is preliminary data.</text>
</comment>
<dbReference type="GO" id="GO:0008113">
    <property type="term" value="F:peptide-methionine (S)-S-oxide reductase activity"/>
    <property type="evidence" value="ECO:0007669"/>
    <property type="project" value="UniProtKB-EC"/>
</dbReference>
<reference evidence="7 8" key="1">
    <citation type="journal article" date="2015" name="Infect. Genet. Evol.">
        <title>Genomic sequences of six botulinum neurotoxin-producing strains representing three clostridial species illustrate the mobility and diversity of botulinum neurotoxin genes.</title>
        <authorList>
            <person name="Smith T.J."/>
            <person name="Hill K.K."/>
            <person name="Xie G."/>
            <person name="Foley B.T."/>
            <person name="Williamson C.H."/>
            <person name="Foster J.T."/>
            <person name="Johnson S.L."/>
            <person name="Chertkov O."/>
            <person name="Teshima H."/>
            <person name="Gibbons H.S."/>
            <person name="Johnsky L.A."/>
            <person name="Karavis M.A."/>
            <person name="Smith L.A."/>
        </authorList>
    </citation>
    <scope>NUCLEOTIDE SEQUENCE [LARGE SCALE GENOMIC DNA]</scope>
    <source>
        <strain evidence="7 8">CDC 2741</strain>
    </source>
</reference>
<organism evidence="7 8">
    <name type="scientific">Clostridium argentinense CDC 2741</name>
    <dbReference type="NCBI Taxonomy" id="1418104"/>
    <lineage>
        <taxon>Bacteria</taxon>
        <taxon>Bacillati</taxon>
        <taxon>Bacillota</taxon>
        <taxon>Clostridia</taxon>
        <taxon>Eubacteriales</taxon>
        <taxon>Clostridiaceae</taxon>
        <taxon>Clostridium</taxon>
    </lineage>
</organism>
<evidence type="ECO:0000256" key="5">
    <source>
        <dbReference type="ARBA" id="ARBA00048782"/>
    </source>
</evidence>
<feature type="domain" description="Peptide methionine sulphoxide reductase MsrA" evidence="6">
    <location>
        <begin position="2"/>
        <end position="103"/>
    </location>
</feature>
<dbReference type="EMBL" id="AYSO01000017">
    <property type="protein sequence ID" value="KIE46060.1"/>
    <property type="molecule type" value="Genomic_DNA"/>
</dbReference>
<comment type="similarity">
    <text evidence="1">Belongs to the MsrA Met sulfoxide reductase family.</text>
</comment>
<dbReference type="PANTHER" id="PTHR43774:SF1">
    <property type="entry name" value="PEPTIDE METHIONINE SULFOXIDE REDUCTASE MSRA 2"/>
    <property type="match status" value="1"/>
</dbReference>
<dbReference type="Proteomes" id="UP000031366">
    <property type="component" value="Unassembled WGS sequence"/>
</dbReference>
<dbReference type="EC" id="1.8.4.11" evidence="2"/>
<dbReference type="SUPFAM" id="SSF55068">
    <property type="entry name" value="Peptide methionine sulfoxide reductase"/>
    <property type="match status" value="1"/>
</dbReference>
<keyword evidence="3" id="KW-0560">Oxidoreductase</keyword>
<proteinExistence type="inferred from homology"/>
<evidence type="ECO:0000259" key="6">
    <source>
        <dbReference type="Pfam" id="PF01625"/>
    </source>
</evidence>
<accession>A0A0C1UFB0</accession>
<evidence type="ECO:0000256" key="3">
    <source>
        <dbReference type="ARBA" id="ARBA00023002"/>
    </source>
</evidence>
<dbReference type="InterPro" id="IPR036509">
    <property type="entry name" value="Met_Sox_Rdtase_MsrA_sf"/>
</dbReference>
<dbReference type="AlphaFoldDB" id="A0A0C1UFB0"/>
<dbReference type="STRING" id="29341.RSJ17_10975"/>
<dbReference type="PANTHER" id="PTHR43774">
    <property type="entry name" value="PEPTIDE METHIONINE SULFOXIDE REDUCTASE"/>
    <property type="match status" value="1"/>
</dbReference>
<protein>
    <recommendedName>
        <fullName evidence="2">peptide-methionine (S)-S-oxide reductase</fullName>
        <ecNumber evidence="2">1.8.4.11</ecNumber>
    </recommendedName>
</protein>
<comment type="catalytic activity">
    <reaction evidence="4">
        <text>L-methionyl-[protein] + [thioredoxin]-disulfide + H2O = L-methionyl-(S)-S-oxide-[protein] + [thioredoxin]-dithiol</text>
        <dbReference type="Rhea" id="RHEA:14217"/>
        <dbReference type="Rhea" id="RHEA-COMP:10698"/>
        <dbReference type="Rhea" id="RHEA-COMP:10700"/>
        <dbReference type="Rhea" id="RHEA-COMP:12313"/>
        <dbReference type="Rhea" id="RHEA-COMP:12315"/>
        <dbReference type="ChEBI" id="CHEBI:15377"/>
        <dbReference type="ChEBI" id="CHEBI:16044"/>
        <dbReference type="ChEBI" id="CHEBI:29950"/>
        <dbReference type="ChEBI" id="CHEBI:44120"/>
        <dbReference type="ChEBI" id="CHEBI:50058"/>
        <dbReference type="EC" id="1.8.4.11"/>
    </reaction>
</comment>
<dbReference type="Pfam" id="PF01625">
    <property type="entry name" value="PMSR"/>
    <property type="match status" value="1"/>
</dbReference>
<evidence type="ECO:0000313" key="8">
    <source>
        <dbReference type="Proteomes" id="UP000031366"/>
    </source>
</evidence>
<evidence type="ECO:0000256" key="1">
    <source>
        <dbReference type="ARBA" id="ARBA00005591"/>
    </source>
</evidence>
<evidence type="ECO:0000256" key="4">
    <source>
        <dbReference type="ARBA" id="ARBA00047806"/>
    </source>
</evidence>
<gene>
    <name evidence="7" type="ORF">U732_1643</name>
</gene>
<keyword evidence="8" id="KW-1185">Reference proteome</keyword>